<dbReference type="InterPro" id="IPR050595">
    <property type="entry name" value="Bact_response_regulator"/>
</dbReference>
<evidence type="ECO:0000313" key="9">
    <source>
        <dbReference type="Proteomes" id="UP000770161"/>
    </source>
</evidence>
<evidence type="ECO:0000256" key="1">
    <source>
        <dbReference type="ARBA" id="ARBA00022553"/>
    </source>
</evidence>
<evidence type="ECO:0000313" key="8">
    <source>
        <dbReference type="EMBL" id="WHI59274.1"/>
    </source>
</evidence>
<keyword evidence="4" id="KW-0804">Transcription</keyword>
<keyword evidence="9" id="KW-1185">Reference proteome</keyword>
<dbReference type="Proteomes" id="UP001223261">
    <property type="component" value="Chromosome"/>
</dbReference>
<feature type="domain" description="Response regulatory" evidence="6">
    <location>
        <begin position="2"/>
        <end position="116"/>
    </location>
</feature>
<dbReference type="Pfam" id="PF00072">
    <property type="entry name" value="Response_reg"/>
    <property type="match status" value="1"/>
</dbReference>
<gene>
    <name evidence="7" type="ORF">KQ656_03670</name>
    <name evidence="8" type="ORF">PYH69_11175</name>
</gene>
<dbReference type="SMART" id="SM00448">
    <property type="entry name" value="REC"/>
    <property type="match status" value="1"/>
</dbReference>
<dbReference type="SUPFAM" id="SSF52172">
    <property type="entry name" value="CheY-like"/>
    <property type="match status" value="1"/>
</dbReference>
<dbReference type="PANTHER" id="PTHR44591:SF3">
    <property type="entry name" value="RESPONSE REGULATORY DOMAIN-CONTAINING PROTEIN"/>
    <property type="match status" value="1"/>
</dbReference>
<evidence type="ECO:0000256" key="3">
    <source>
        <dbReference type="ARBA" id="ARBA00023125"/>
    </source>
</evidence>
<name>A0AAP1WN32_MAMLE</name>
<accession>A0AAP1WN32</accession>
<dbReference type="GO" id="GO:0000160">
    <property type="term" value="P:phosphorelay signal transduction system"/>
    <property type="evidence" value="ECO:0007669"/>
    <property type="project" value="InterPro"/>
</dbReference>
<evidence type="ECO:0000259" key="6">
    <source>
        <dbReference type="PROSITE" id="PS50110"/>
    </source>
</evidence>
<protein>
    <submittedName>
        <fullName evidence="8">Response regulator</fullName>
    </submittedName>
</protein>
<sequence>MDVLIIDDEKNIRQLLKEIFELNQYHVDTAENGQEGINKFLENEYKLIFIDKRMPGISGEKVLFKIRETNPDVPVYIISAFQTSTDIETLTKDNITGVLMKPFTIEEVMKIVRKHLG</sequence>
<feature type="modified residue" description="4-aspartylphosphate" evidence="5">
    <location>
        <position position="51"/>
    </location>
</feature>
<reference evidence="7 9" key="1">
    <citation type="submission" date="2021-06" db="EMBL/GenBank/DDBJ databases">
        <title>Staphylococcus lentus K169 genome sequencing.</title>
        <authorList>
            <person name="Sundareshan S."/>
            <person name="Akhila D.S."/>
            <person name="Prachi D."/>
            <person name="Sivakumar R."/>
            <person name="Rajendhran J."/>
            <person name="Isloor S."/>
            <person name="Hegde N.R."/>
        </authorList>
    </citation>
    <scope>NUCLEOTIDE SEQUENCE [LARGE SCALE GENOMIC DNA]</scope>
    <source>
        <strain evidence="7 9">K169</strain>
    </source>
</reference>
<evidence type="ECO:0000256" key="2">
    <source>
        <dbReference type="ARBA" id="ARBA00023015"/>
    </source>
</evidence>
<dbReference type="InterPro" id="IPR011006">
    <property type="entry name" value="CheY-like_superfamily"/>
</dbReference>
<dbReference type="RefSeq" id="WP_016998888.1">
    <property type="nucleotide sequence ID" value="NZ_CABIVY010000020.1"/>
</dbReference>
<organism evidence="8 10">
    <name type="scientific">Mammaliicoccus lentus</name>
    <name type="common">Staphylococcus lentus</name>
    <dbReference type="NCBI Taxonomy" id="42858"/>
    <lineage>
        <taxon>Bacteria</taxon>
        <taxon>Bacillati</taxon>
        <taxon>Bacillota</taxon>
        <taxon>Bacilli</taxon>
        <taxon>Bacillales</taxon>
        <taxon>Staphylococcaceae</taxon>
        <taxon>Mammaliicoccus</taxon>
    </lineage>
</organism>
<dbReference type="GO" id="GO:0003677">
    <property type="term" value="F:DNA binding"/>
    <property type="evidence" value="ECO:0007669"/>
    <property type="project" value="UniProtKB-KW"/>
</dbReference>
<proteinExistence type="predicted"/>
<evidence type="ECO:0000256" key="5">
    <source>
        <dbReference type="PROSITE-ProRule" id="PRU00169"/>
    </source>
</evidence>
<dbReference type="AlphaFoldDB" id="A0AAP1WN32"/>
<dbReference type="InterPro" id="IPR001789">
    <property type="entry name" value="Sig_transdc_resp-reg_receiver"/>
</dbReference>
<keyword evidence="1 5" id="KW-0597">Phosphoprotein</keyword>
<dbReference type="Proteomes" id="UP000770161">
    <property type="component" value="Unassembled WGS sequence"/>
</dbReference>
<evidence type="ECO:0000256" key="4">
    <source>
        <dbReference type="ARBA" id="ARBA00023163"/>
    </source>
</evidence>
<dbReference type="Gene3D" id="3.40.50.2300">
    <property type="match status" value="1"/>
</dbReference>
<reference evidence="8" key="2">
    <citation type="journal article" date="2023" name="Antibiotics">
        <title>Prevalence and Molecular Characterization of Methicillin-Resistant Staphylococci (MRS) and Mammaliicocci (MRM) in Dromedary Camels from Algeria: First Detection of SCCmec-mecC Hybrid in Methicillin-Resistant Mammaliicoccus lentus.</title>
        <authorList>
            <person name="Belhout C."/>
            <person name="Boyen F."/>
            <person name="Vereecke N."/>
            <person name="Theuns S."/>
            <person name="Taibi N."/>
            <person name="Stegger M."/>
            <person name="de la Fe-Rodriguez P.Y."/>
            <person name="Bouayad L."/>
            <person name="Elgroud R."/>
            <person name="Butaye P."/>
        </authorList>
    </citation>
    <scope>NUCLEOTIDE SEQUENCE</scope>
    <source>
        <strain evidence="8">7048</strain>
    </source>
</reference>
<dbReference type="PANTHER" id="PTHR44591">
    <property type="entry name" value="STRESS RESPONSE REGULATOR PROTEIN 1"/>
    <property type="match status" value="1"/>
</dbReference>
<keyword evidence="2" id="KW-0805">Transcription regulation</keyword>
<evidence type="ECO:0000313" key="7">
    <source>
        <dbReference type="EMBL" id="MBU6113039.1"/>
    </source>
</evidence>
<dbReference type="EMBL" id="JAHLZN010000004">
    <property type="protein sequence ID" value="MBU6113039.1"/>
    <property type="molecule type" value="Genomic_DNA"/>
</dbReference>
<dbReference type="GeneID" id="99675990"/>
<dbReference type="EMBL" id="CP118848">
    <property type="protein sequence ID" value="WHI59274.1"/>
    <property type="molecule type" value="Genomic_DNA"/>
</dbReference>
<evidence type="ECO:0000313" key="10">
    <source>
        <dbReference type="Proteomes" id="UP001223261"/>
    </source>
</evidence>
<dbReference type="PROSITE" id="PS50110">
    <property type="entry name" value="RESPONSE_REGULATORY"/>
    <property type="match status" value="1"/>
</dbReference>
<keyword evidence="3" id="KW-0238">DNA-binding</keyword>